<feature type="domain" description="PAC" evidence="3">
    <location>
        <begin position="222"/>
        <end position="272"/>
    </location>
</feature>
<organism evidence="6 7">
    <name type="scientific">Candidatus Nitronauta litoralis</name>
    <dbReference type="NCBI Taxonomy" id="2705533"/>
    <lineage>
        <taxon>Bacteria</taxon>
        <taxon>Pseudomonadati</taxon>
        <taxon>Nitrospinota/Tectimicrobiota group</taxon>
        <taxon>Nitrospinota</taxon>
        <taxon>Nitrospinia</taxon>
        <taxon>Nitrospinales</taxon>
        <taxon>Nitrospinaceae</taxon>
        <taxon>Candidatus Nitronauta</taxon>
    </lineage>
</organism>
<dbReference type="Gene3D" id="3.30.70.270">
    <property type="match status" value="1"/>
</dbReference>
<dbReference type="PANTHER" id="PTHR44757:SF2">
    <property type="entry name" value="BIOFILM ARCHITECTURE MAINTENANCE PROTEIN MBAA"/>
    <property type="match status" value="1"/>
</dbReference>
<dbReference type="SMART" id="SM00052">
    <property type="entry name" value="EAL"/>
    <property type="match status" value="1"/>
</dbReference>
<dbReference type="PROSITE" id="PS50112">
    <property type="entry name" value="PAS"/>
    <property type="match status" value="1"/>
</dbReference>
<evidence type="ECO:0000259" key="5">
    <source>
        <dbReference type="PROSITE" id="PS50887"/>
    </source>
</evidence>
<dbReference type="InterPro" id="IPR018488">
    <property type="entry name" value="cNMP-bd_CS"/>
</dbReference>
<dbReference type="InterPro" id="IPR000595">
    <property type="entry name" value="cNMP-bd_dom"/>
</dbReference>
<dbReference type="InterPro" id="IPR000700">
    <property type="entry name" value="PAS-assoc_C"/>
</dbReference>
<dbReference type="InterPro" id="IPR029787">
    <property type="entry name" value="Nucleotide_cyclase"/>
</dbReference>
<evidence type="ECO:0000259" key="3">
    <source>
        <dbReference type="PROSITE" id="PS50113"/>
    </source>
</evidence>
<dbReference type="InterPro" id="IPR035965">
    <property type="entry name" value="PAS-like_dom_sf"/>
</dbReference>
<dbReference type="CDD" id="cd00038">
    <property type="entry name" value="CAP_ED"/>
    <property type="match status" value="1"/>
</dbReference>
<proteinExistence type="predicted"/>
<dbReference type="PROSITE" id="PS50883">
    <property type="entry name" value="EAL"/>
    <property type="match status" value="1"/>
</dbReference>
<dbReference type="Pfam" id="PF00027">
    <property type="entry name" value="cNMP_binding"/>
    <property type="match status" value="1"/>
</dbReference>
<dbReference type="InterPro" id="IPR014710">
    <property type="entry name" value="RmlC-like_jellyroll"/>
</dbReference>
<dbReference type="SMART" id="SM00100">
    <property type="entry name" value="cNMP"/>
    <property type="match status" value="1"/>
</dbReference>
<dbReference type="Pfam" id="PF00990">
    <property type="entry name" value="GGDEF"/>
    <property type="match status" value="1"/>
</dbReference>
<dbReference type="Gene3D" id="2.60.120.10">
    <property type="entry name" value="Jelly Rolls"/>
    <property type="match status" value="1"/>
</dbReference>
<dbReference type="Gene3D" id="3.20.20.450">
    <property type="entry name" value="EAL domain"/>
    <property type="match status" value="1"/>
</dbReference>
<dbReference type="PROSITE" id="PS50113">
    <property type="entry name" value="PAC"/>
    <property type="match status" value="1"/>
</dbReference>
<dbReference type="InterPro" id="IPR018490">
    <property type="entry name" value="cNMP-bd_dom_sf"/>
</dbReference>
<dbReference type="CDD" id="cd00130">
    <property type="entry name" value="PAS"/>
    <property type="match status" value="1"/>
</dbReference>
<dbReference type="PANTHER" id="PTHR44757">
    <property type="entry name" value="DIGUANYLATE CYCLASE DGCP"/>
    <property type="match status" value="1"/>
</dbReference>
<evidence type="ECO:0000313" key="6">
    <source>
        <dbReference type="EMBL" id="QPJ62320.1"/>
    </source>
</evidence>
<dbReference type="Pfam" id="PF13426">
    <property type="entry name" value="PAS_9"/>
    <property type="match status" value="1"/>
</dbReference>
<dbReference type="InterPro" id="IPR043128">
    <property type="entry name" value="Rev_trsase/Diguanyl_cyclase"/>
</dbReference>
<dbReference type="NCBIfam" id="TIGR00254">
    <property type="entry name" value="GGDEF"/>
    <property type="match status" value="1"/>
</dbReference>
<gene>
    <name evidence="6" type="ORF">G3M70_10740</name>
</gene>
<feature type="domain" description="GGDEF" evidence="5">
    <location>
        <begin position="304"/>
        <end position="437"/>
    </location>
</feature>
<evidence type="ECO:0000259" key="4">
    <source>
        <dbReference type="PROSITE" id="PS50883"/>
    </source>
</evidence>
<dbReference type="InterPro" id="IPR052155">
    <property type="entry name" value="Biofilm_reg_signaling"/>
</dbReference>
<dbReference type="PROSITE" id="PS50887">
    <property type="entry name" value="GGDEF"/>
    <property type="match status" value="1"/>
</dbReference>
<evidence type="ECO:0000259" key="1">
    <source>
        <dbReference type="PROSITE" id="PS50042"/>
    </source>
</evidence>
<dbReference type="NCBIfam" id="TIGR00229">
    <property type="entry name" value="sensory_box"/>
    <property type="match status" value="1"/>
</dbReference>
<feature type="domain" description="EAL" evidence="4">
    <location>
        <begin position="446"/>
        <end position="699"/>
    </location>
</feature>
<feature type="domain" description="PAS" evidence="2">
    <location>
        <begin position="147"/>
        <end position="218"/>
    </location>
</feature>
<dbReference type="Pfam" id="PF00563">
    <property type="entry name" value="EAL"/>
    <property type="match status" value="1"/>
</dbReference>
<evidence type="ECO:0000259" key="2">
    <source>
        <dbReference type="PROSITE" id="PS50112"/>
    </source>
</evidence>
<name>A0A7T0BWN4_9BACT</name>
<dbReference type="PROSITE" id="PS50042">
    <property type="entry name" value="CNMP_BINDING_3"/>
    <property type="match status" value="1"/>
</dbReference>
<dbReference type="SUPFAM" id="SSF55073">
    <property type="entry name" value="Nucleotide cyclase"/>
    <property type="match status" value="1"/>
</dbReference>
<sequence length="704" mass="79743">MQANQILGFEFFQKIPRTQAEEILANSETIVVEGGEFLFQENETDPFFYFVLEGEILIFKQEKELAVRKAGEYFGEMALIDNQPRAAGAKALTQSTLLKIGQDSLDLLIATNPEFSKNLLQTLVSRTRDDLGELNQGYRKLKVQKKKTSSLNRILDDTTNEIYIFDYSSLKISQMNKRSLNNLGYTLDEVKQLTPLDILAETNEESIRKLLNPLVAESQTQAAFEGRQTRKDGTTYPVEIRFQLMEAEPRIQLVAIVHDISERVKMERKIRQLAYFDHLTSLPNRNSLLEDIQNLEENSGLDKIRLGLFHIDMDEFKRVNDSLGHQGGDILLKEVSKRLKDEFSPVANIYRLRGDEFALLMPCVDTTESAIRFAEVIMKLIDKMFSIHSFDIHLTCSIGIALFPFHGNSATTLVENADLALTRSKQLGKNRYSFYESSLEPLALNKLALVSGIKNALGKSHFYLLYQPKVDARTKQVVGAEALVRWDHPQMGSISPGKFIPIAEESGLIIPMGEWILRKGCSQLKKWHNMGFTDFTLSINFSGIQFSHDGAIDLVKEIVESPESADHGIELELTESIIMEDTEEALIKLQDLKDLGLLLTIDDFGTGYSSMKYLKDMPLHCLKIDQCFVRGIEIKSNQAIVKTIVNLAKMLDLKTVVEGVETKEEDQIMEMLGCDLIQGYLYSKPVSPEAIEEMLEKQINKILD</sequence>
<dbReference type="InterPro" id="IPR001633">
    <property type="entry name" value="EAL_dom"/>
</dbReference>
<dbReference type="SUPFAM" id="SSF55785">
    <property type="entry name" value="PYP-like sensor domain (PAS domain)"/>
    <property type="match status" value="1"/>
</dbReference>
<dbReference type="InterPro" id="IPR035919">
    <property type="entry name" value="EAL_sf"/>
</dbReference>
<dbReference type="InterPro" id="IPR000160">
    <property type="entry name" value="GGDEF_dom"/>
</dbReference>
<dbReference type="SMART" id="SM00267">
    <property type="entry name" value="GGDEF"/>
    <property type="match status" value="1"/>
</dbReference>
<reference evidence="6 7" key="1">
    <citation type="submission" date="2020-02" db="EMBL/GenBank/DDBJ databases">
        <title>Genomic and physiological characterization of two novel Nitrospinaceae genera.</title>
        <authorList>
            <person name="Mueller A.J."/>
            <person name="Jung M.-Y."/>
            <person name="Strachan C.R."/>
            <person name="Herbold C.W."/>
            <person name="Kirkegaard R.H."/>
            <person name="Daims H."/>
        </authorList>
    </citation>
    <scope>NUCLEOTIDE SEQUENCE [LARGE SCALE GENOMIC DNA]</scope>
    <source>
        <strain evidence="6">EB</strain>
    </source>
</reference>
<evidence type="ECO:0000313" key="7">
    <source>
        <dbReference type="Proteomes" id="UP000594688"/>
    </source>
</evidence>
<dbReference type="CDD" id="cd01948">
    <property type="entry name" value="EAL"/>
    <property type="match status" value="1"/>
</dbReference>
<dbReference type="SUPFAM" id="SSF51206">
    <property type="entry name" value="cAMP-binding domain-like"/>
    <property type="match status" value="1"/>
</dbReference>
<dbReference type="PROSITE" id="PS00889">
    <property type="entry name" value="CNMP_BINDING_2"/>
    <property type="match status" value="1"/>
</dbReference>
<dbReference type="SUPFAM" id="SSF141868">
    <property type="entry name" value="EAL domain-like"/>
    <property type="match status" value="1"/>
</dbReference>
<dbReference type="Gene3D" id="3.30.450.20">
    <property type="entry name" value="PAS domain"/>
    <property type="match status" value="1"/>
</dbReference>
<dbReference type="InterPro" id="IPR000014">
    <property type="entry name" value="PAS"/>
</dbReference>
<dbReference type="KEGG" id="nli:G3M70_10740"/>
<dbReference type="Proteomes" id="UP000594688">
    <property type="component" value="Chromosome"/>
</dbReference>
<protein>
    <submittedName>
        <fullName evidence="6">EAL domain-containing protein</fullName>
    </submittedName>
</protein>
<feature type="domain" description="Cyclic nucleotide-binding" evidence="1">
    <location>
        <begin position="11"/>
        <end position="126"/>
    </location>
</feature>
<dbReference type="CDD" id="cd01949">
    <property type="entry name" value="GGDEF"/>
    <property type="match status" value="1"/>
</dbReference>
<dbReference type="EMBL" id="CP048685">
    <property type="protein sequence ID" value="QPJ62320.1"/>
    <property type="molecule type" value="Genomic_DNA"/>
</dbReference>
<dbReference type="AlphaFoldDB" id="A0A7T0BWN4"/>
<accession>A0A7T0BWN4</accession>